<dbReference type="PANTHER" id="PTHR31650:SF1">
    <property type="entry name" value="WAX ESTER SYNTHASE_DIACYLGLYCEROL ACYLTRANSFERASE 4-RELATED"/>
    <property type="match status" value="1"/>
</dbReference>
<keyword evidence="1" id="KW-0472">Membrane</keyword>
<sequence>MNNIYFTLEQLILNATFIFLSLSFLIPWWIPFHIYRWVIIHFANYYNSDFGKALSPFDSIWADEDYTKYTPKNSLICTFTLEGDIQVEKFRNLFIKNVLCAKLSSASSSSSLSMRYPELQQYQVNYMGQKFWKNDPNFKVQNHILEGSHHPACELRLASIHQDALNKLFTPKRSPWDVTLIRNFTPPGSPEKTLVIARFHHSIADAKSILKLFVECLGQQSLTTAQAKIQDERGPIQQLLHYVNFPCQYFSQISSYVIKSVASFHHPWTVSVFVSDAQKFSHVVGLTEPLSLDDMKEVAKKFGGGVTSSSVMIAMIAGAVGKMGGKLREGEVHCGYILPKPDHPPTLGTHACAGGIMLPTNELSAARRLLKCHEIFSNMKASGIERYSNFLVWQLGTMVNVVRKVIARNICNPVGITNIAGEAKGFSVGEHACSEFLFSAGTLTGCAGVAFCASSYKDSLRISVIAKESVLDKIQAEKLAAAIGYELEILKEI</sequence>
<feature type="transmembrane region" description="Helical" evidence="1">
    <location>
        <begin position="12"/>
        <end position="30"/>
    </location>
</feature>
<dbReference type="Pfam" id="PF06974">
    <property type="entry name" value="WS_DGAT_C"/>
    <property type="match status" value="1"/>
</dbReference>
<keyword evidence="1" id="KW-0812">Transmembrane</keyword>
<dbReference type="InterPro" id="IPR045034">
    <property type="entry name" value="O-acyltransferase_WSD1-like"/>
</dbReference>
<protein>
    <recommendedName>
        <fullName evidence="2">O-acyltransferase WSD1 C-terminal domain-containing protein</fullName>
    </recommendedName>
</protein>
<dbReference type="EMBL" id="CAXLJM020000048">
    <property type="protein sequence ID" value="CAL8112471.1"/>
    <property type="molecule type" value="Genomic_DNA"/>
</dbReference>
<evidence type="ECO:0000313" key="4">
    <source>
        <dbReference type="Proteomes" id="UP001642540"/>
    </source>
</evidence>
<dbReference type="PANTHER" id="PTHR31650">
    <property type="entry name" value="O-ACYLTRANSFERASE (WSD1-LIKE) FAMILY PROTEIN"/>
    <property type="match status" value="1"/>
</dbReference>
<keyword evidence="1" id="KW-1133">Transmembrane helix</keyword>
<evidence type="ECO:0000259" key="2">
    <source>
        <dbReference type="Pfam" id="PF06974"/>
    </source>
</evidence>
<proteinExistence type="predicted"/>
<evidence type="ECO:0000256" key="1">
    <source>
        <dbReference type="SAM" id="Phobius"/>
    </source>
</evidence>
<feature type="domain" description="O-acyltransferase WSD1 C-terminal" evidence="2">
    <location>
        <begin position="358"/>
        <end position="490"/>
    </location>
</feature>
<keyword evidence="4" id="KW-1185">Reference proteome</keyword>
<accession>A0ABP1QZM7</accession>
<name>A0ABP1QZM7_9HEXA</name>
<organism evidence="3 4">
    <name type="scientific">Orchesella dallaii</name>
    <dbReference type="NCBI Taxonomy" id="48710"/>
    <lineage>
        <taxon>Eukaryota</taxon>
        <taxon>Metazoa</taxon>
        <taxon>Ecdysozoa</taxon>
        <taxon>Arthropoda</taxon>
        <taxon>Hexapoda</taxon>
        <taxon>Collembola</taxon>
        <taxon>Entomobryomorpha</taxon>
        <taxon>Entomobryoidea</taxon>
        <taxon>Orchesellidae</taxon>
        <taxon>Orchesellinae</taxon>
        <taxon>Orchesella</taxon>
    </lineage>
</organism>
<dbReference type="Proteomes" id="UP001642540">
    <property type="component" value="Unassembled WGS sequence"/>
</dbReference>
<gene>
    <name evidence="3" type="ORF">ODALV1_LOCUS15664</name>
</gene>
<comment type="caution">
    <text evidence="3">The sequence shown here is derived from an EMBL/GenBank/DDBJ whole genome shotgun (WGS) entry which is preliminary data.</text>
</comment>
<dbReference type="InterPro" id="IPR009721">
    <property type="entry name" value="O-acyltransferase_WSD1_C"/>
</dbReference>
<evidence type="ECO:0000313" key="3">
    <source>
        <dbReference type="EMBL" id="CAL8112471.1"/>
    </source>
</evidence>
<reference evidence="3 4" key="1">
    <citation type="submission" date="2024-08" db="EMBL/GenBank/DDBJ databases">
        <authorList>
            <person name="Cucini C."/>
            <person name="Frati F."/>
        </authorList>
    </citation>
    <scope>NUCLEOTIDE SEQUENCE [LARGE SCALE GENOMIC DNA]</scope>
</reference>